<proteinExistence type="predicted"/>
<dbReference type="KEGG" id="psyo:PB01_09960"/>
<organism evidence="1 2">
    <name type="scientific">Psychrobacillus glaciei</name>
    <dbReference type="NCBI Taxonomy" id="2283160"/>
    <lineage>
        <taxon>Bacteria</taxon>
        <taxon>Bacillati</taxon>
        <taxon>Bacillota</taxon>
        <taxon>Bacilli</taxon>
        <taxon>Bacillales</taxon>
        <taxon>Bacillaceae</taxon>
        <taxon>Psychrobacillus</taxon>
    </lineage>
</organism>
<dbReference type="InterPro" id="IPR043749">
    <property type="entry name" value="DUF5694"/>
</dbReference>
<protein>
    <recommendedName>
        <fullName evidence="3">TraB/GumN family protein</fullName>
    </recommendedName>
</protein>
<name>A0A5J6SSF5_9BACI</name>
<dbReference type="Proteomes" id="UP000325517">
    <property type="component" value="Chromosome"/>
</dbReference>
<accession>A0A5J6SSF5</accession>
<keyword evidence="2" id="KW-1185">Reference proteome</keyword>
<reference evidence="1 2" key="1">
    <citation type="submission" date="2018-07" db="EMBL/GenBank/DDBJ databases">
        <title>Complete genome sequence of Psychrobacillus sp. PB01, isolated from iceberg, and comparative genome analysis of Psychrobacillus strains.</title>
        <authorList>
            <person name="Lee P.C."/>
        </authorList>
    </citation>
    <scope>NUCLEOTIDE SEQUENCE [LARGE SCALE GENOMIC DNA]</scope>
    <source>
        <strain evidence="1 2">PB01</strain>
    </source>
</reference>
<evidence type="ECO:0000313" key="1">
    <source>
        <dbReference type="EMBL" id="QFF99127.1"/>
    </source>
</evidence>
<gene>
    <name evidence="1" type="ORF">PB01_09960</name>
</gene>
<evidence type="ECO:0000313" key="2">
    <source>
        <dbReference type="Proteomes" id="UP000325517"/>
    </source>
</evidence>
<dbReference type="RefSeq" id="WP_151700057.1">
    <property type="nucleotide sequence ID" value="NZ_CP031223.1"/>
</dbReference>
<dbReference type="OrthoDB" id="2080342at2"/>
<dbReference type="AlphaFoldDB" id="A0A5J6SSF5"/>
<sequence>MRPEVMIVGVYHLGDTSDLIKFESKDDNDLKLQAKEVVDALSRFNPTKLAVEAEWEVQSKLNESYRKYQLDDPKPTKNEIQMIGFPLAKKSGLSEVSCVDWRGDDNEDTSLEDILKYAEEYEPERYKKIMTTYVEPMQREFEKLSQLSILEGYKRVNEAETVKKMHQVYMELAMIGKKKDYYATGWLTWWYKRNLIIYTNVRRLISNPQDRILLLVGGGHVHLIKQFLEESEVCTVIDANEYLN</sequence>
<dbReference type="Pfam" id="PF18950">
    <property type="entry name" value="DUF5694"/>
    <property type="match status" value="1"/>
</dbReference>
<dbReference type="EMBL" id="CP031223">
    <property type="protein sequence ID" value="QFF99127.1"/>
    <property type="molecule type" value="Genomic_DNA"/>
</dbReference>
<evidence type="ECO:0008006" key="3">
    <source>
        <dbReference type="Google" id="ProtNLM"/>
    </source>
</evidence>